<dbReference type="Proteomes" id="UP000238823">
    <property type="component" value="Unassembled WGS sequence"/>
</dbReference>
<accession>A0A2S9XQN7</accession>
<dbReference type="AlphaFoldDB" id="A0A2S9XQN7"/>
<dbReference type="RefSeq" id="WP_146158599.1">
    <property type="nucleotide sequence ID" value="NZ_PVNL01000138.1"/>
</dbReference>
<dbReference type="EMBL" id="PVNL01000138">
    <property type="protein sequence ID" value="PRP95173.1"/>
    <property type="molecule type" value="Genomic_DNA"/>
</dbReference>
<gene>
    <name evidence="1" type="ORF">ENSA7_74870</name>
</gene>
<reference evidence="1 2" key="1">
    <citation type="submission" date="2018-03" db="EMBL/GenBank/DDBJ databases">
        <title>Draft Genome Sequences of the Obligatory Marine Myxobacteria Enhygromyxa salina SWB007.</title>
        <authorList>
            <person name="Poehlein A."/>
            <person name="Moghaddam J.A."/>
            <person name="Harms H."/>
            <person name="Alanjari M."/>
            <person name="Koenig G.M."/>
            <person name="Daniel R."/>
            <person name="Schaeberle T.F."/>
        </authorList>
    </citation>
    <scope>NUCLEOTIDE SEQUENCE [LARGE SCALE GENOMIC DNA]</scope>
    <source>
        <strain evidence="1 2">SWB007</strain>
    </source>
</reference>
<proteinExistence type="predicted"/>
<name>A0A2S9XQN7_9BACT</name>
<sequence length="481" mass="51692">MSLDCPRAHARRSRVGLGVQRFTGGATDGATRWGSRAVGGAVLGALVGVLAATGGCRGDDIFFDCEYQEDAFRADAALEGALLDPIPNGGPYPVAIKFSEVGVNKLLEGVVGQDVPFTGQLPFVWFTGPATLFFEATSQPVIELESLEGCATCVQYSFDFDAQMFGPNGDPQGAGIGSVKFRVPIELEANGETSTTLYADYSRLRVQELYLNAFGLETEEHPQLVEALGLFMQEKIQLEYGRTDLLTLDSWQIGNDDTRLLARKLIVFPEDDTLVLAMQSNLPLPPGGGLELDGEMPMGIPMVVDFDVAMFEAMVEHLMDDGTIPRVYDKRGKPDEDGNYGVTLDHIVGGAQGQDFMTTQFKVWRFAEGYCGYAVATMDLDVDLVEGEGVVLTAGDVAVLGGQGAGAVAARESELVENNQDVVENFRAGVVSNLGTTINYDALGIEGSAIVFNTLAVDLDVNHLETWIDFFVVAVPETPDP</sequence>
<protein>
    <submittedName>
        <fullName evidence="1">Uncharacterized protein</fullName>
    </submittedName>
</protein>
<evidence type="ECO:0000313" key="1">
    <source>
        <dbReference type="EMBL" id="PRP95173.1"/>
    </source>
</evidence>
<dbReference type="OrthoDB" id="5490196at2"/>
<evidence type="ECO:0000313" key="2">
    <source>
        <dbReference type="Proteomes" id="UP000238823"/>
    </source>
</evidence>
<organism evidence="1 2">
    <name type="scientific">Enhygromyxa salina</name>
    <dbReference type="NCBI Taxonomy" id="215803"/>
    <lineage>
        <taxon>Bacteria</taxon>
        <taxon>Pseudomonadati</taxon>
        <taxon>Myxococcota</taxon>
        <taxon>Polyangia</taxon>
        <taxon>Nannocystales</taxon>
        <taxon>Nannocystaceae</taxon>
        <taxon>Enhygromyxa</taxon>
    </lineage>
</organism>
<comment type="caution">
    <text evidence="1">The sequence shown here is derived from an EMBL/GenBank/DDBJ whole genome shotgun (WGS) entry which is preliminary data.</text>
</comment>